<name>A0ABU2AZL2_9MICC</name>
<accession>A0ABU2AZL2</accession>
<evidence type="ECO:0000256" key="1">
    <source>
        <dbReference type="SAM" id="Phobius"/>
    </source>
</evidence>
<keyword evidence="1" id="KW-1133">Transmembrane helix</keyword>
<gene>
    <name evidence="2" type="ORF">J2S62_000250</name>
</gene>
<reference evidence="2 3" key="1">
    <citation type="submission" date="2023-07" db="EMBL/GenBank/DDBJ databases">
        <title>Sequencing the genomes of 1000 actinobacteria strains.</title>
        <authorList>
            <person name="Klenk H.-P."/>
        </authorList>
    </citation>
    <scope>NUCLEOTIDE SEQUENCE [LARGE SCALE GENOMIC DNA]</scope>
    <source>
        <strain evidence="2 3">DSM 22966</strain>
    </source>
</reference>
<dbReference type="Proteomes" id="UP001183794">
    <property type="component" value="Unassembled WGS sequence"/>
</dbReference>
<feature type="transmembrane region" description="Helical" evidence="1">
    <location>
        <begin position="41"/>
        <end position="62"/>
    </location>
</feature>
<keyword evidence="1" id="KW-0472">Membrane</keyword>
<dbReference type="EMBL" id="JAVDYJ010000001">
    <property type="protein sequence ID" value="MDR7345993.1"/>
    <property type="molecule type" value="Genomic_DNA"/>
</dbReference>
<keyword evidence="3" id="KW-1185">Reference proteome</keyword>
<protein>
    <submittedName>
        <fullName evidence="2">Uncharacterized protein</fullName>
    </submittedName>
</protein>
<sequence>MHKHASGIKVLWVFTLIVGLLLAGAAVLNILTGDGQLTTEHWVMIGLGSVKILGASIGLWMFNRSE</sequence>
<dbReference type="RefSeq" id="WP_310170372.1">
    <property type="nucleotide sequence ID" value="NZ_BAABHE010000002.1"/>
</dbReference>
<organism evidence="2 3">
    <name type="scientific">Enteractinococcus fodinae</name>
    <dbReference type="NCBI Taxonomy" id="684663"/>
    <lineage>
        <taxon>Bacteria</taxon>
        <taxon>Bacillati</taxon>
        <taxon>Actinomycetota</taxon>
        <taxon>Actinomycetes</taxon>
        <taxon>Micrococcales</taxon>
        <taxon>Micrococcaceae</taxon>
    </lineage>
</organism>
<evidence type="ECO:0000313" key="2">
    <source>
        <dbReference type="EMBL" id="MDR7345993.1"/>
    </source>
</evidence>
<keyword evidence="1" id="KW-0812">Transmembrane</keyword>
<comment type="caution">
    <text evidence="2">The sequence shown here is derived from an EMBL/GenBank/DDBJ whole genome shotgun (WGS) entry which is preliminary data.</text>
</comment>
<proteinExistence type="predicted"/>
<evidence type="ECO:0000313" key="3">
    <source>
        <dbReference type="Proteomes" id="UP001183794"/>
    </source>
</evidence>